<proteinExistence type="predicted"/>
<name>A0A2M8KJ24_9BACT</name>
<comment type="cofactor">
    <cofactor evidence="1">
        <name>Zn(2+)</name>
        <dbReference type="ChEBI" id="CHEBI:29105"/>
    </cofactor>
</comment>
<dbReference type="PANTHER" id="PTHR31817:SF0">
    <property type="entry name" value="CHROMOSOME UNDETERMINED SCAFFOLD_67, WHOLE GENOME SHOTGUN SEQUENCE"/>
    <property type="match status" value="1"/>
</dbReference>
<sequence>MFSCATKKMTNVSQTKLQIADRLLNGYQSKIAFYSRFKIANHQSQKDKFLQGKTNSPVFKYWAPKIDLGAIKESLRRVKIDQNFWPGPLLGQKKKELLLKIRIVQNRGNHRVVRILSRKLFGLPPKKIVVKANVLLKKQIGPEKNIFLSAQKANLLIARQVLKYHLPYHVVFKKTNARVSALQNTVRINPAAKFAKKELHSLIIHELTHAFRRENGLGQPWKIFKYGFPDYLSTEEGLAGFNEIWLAKNKNKLRLYAARVLACVLANKSGFIDVFAFLRQNNFSPEQAWQITVRVKRGLGDTSQRGAFLKDWLYLAGYLRVKKYLARHKNPLALYYGKIGLSDIQKLNRFNRLKYPRYFFTYDHQ</sequence>
<dbReference type="Proteomes" id="UP000231086">
    <property type="component" value="Unassembled WGS sequence"/>
</dbReference>
<evidence type="ECO:0000256" key="2">
    <source>
        <dbReference type="ARBA" id="ARBA00022670"/>
    </source>
</evidence>
<evidence type="ECO:0000256" key="3">
    <source>
        <dbReference type="ARBA" id="ARBA00022801"/>
    </source>
</evidence>
<dbReference type="Pfam" id="PF08014">
    <property type="entry name" value="MATCAP"/>
    <property type="match status" value="1"/>
</dbReference>
<evidence type="ECO:0000313" key="5">
    <source>
        <dbReference type="EMBL" id="PJE59916.1"/>
    </source>
</evidence>
<dbReference type="GO" id="GO:0006508">
    <property type="term" value="P:proteolysis"/>
    <property type="evidence" value="ECO:0007669"/>
    <property type="project" value="UniProtKB-KW"/>
</dbReference>
<keyword evidence="2" id="KW-0645">Protease</keyword>
<evidence type="ECO:0000313" key="6">
    <source>
        <dbReference type="Proteomes" id="UP000231086"/>
    </source>
</evidence>
<reference evidence="6" key="1">
    <citation type="submission" date="2017-09" db="EMBL/GenBank/DDBJ databases">
        <title>Depth-based differentiation of microbial function through sediment-hosted aquifers and enrichment of novel symbionts in the deep terrestrial subsurface.</title>
        <authorList>
            <person name="Probst A.J."/>
            <person name="Ladd B."/>
            <person name="Jarett J.K."/>
            <person name="Geller-Mcgrath D.E."/>
            <person name="Sieber C.M.K."/>
            <person name="Emerson J.B."/>
            <person name="Anantharaman K."/>
            <person name="Thomas B.C."/>
            <person name="Malmstrom R."/>
            <person name="Stieglmeier M."/>
            <person name="Klingl A."/>
            <person name="Woyke T."/>
            <person name="Ryan C.M."/>
            <person name="Banfield J.F."/>
        </authorList>
    </citation>
    <scope>NUCLEOTIDE SEQUENCE [LARGE SCALE GENOMIC DNA]</scope>
</reference>
<gene>
    <name evidence="5" type="ORF">COU85_01115</name>
</gene>
<evidence type="ECO:0000256" key="4">
    <source>
        <dbReference type="ARBA" id="ARBA00023049"/>
    </source>
</evidence>
<dbReference type="AlphaFoldDB" id="A0A2M8KJ24"/>
<dbReference type="SMART" id="SM01154">
    <property type="entry name" value="DUF1704"/>
    <property type="match status" value="1"/>
</dbReference>
<evidence type="ECO:0000256" key="1">
    <source>
        <dbReference type="ARBA" id="ARBA00001947"/>
    </source>
</evidence>
<protein>
    <submittedName>
        <fullName evidence="5">Uncharacterized protein</fullName>
    </submittedName>
</protein>
<dbReference type="GO" id="GO:0008237">
    <property type="term" value="F:metallopeptidase activity"/>
    <property type="evidence" value="ECO:0007669"/>
    <property type="project" value="UniProtKB-KW"/>
</dbReference>
<dbReference type="InterPro" id="IPR012548">
    <property type="entry name" value="MATCAP"/>
</dbReference>
<organism evidence="5 6">
    <name type="scientific">Candidatus Portnoybacteria bacterium CG10_big_fil_rev_8_21_14_0_10_44_7</name>
    <dbReference type="NCBI Taxonomy" id="1974816"/>
    <lineage>
        <taxon>Bacteria</taxon>
        <taxon>Candidatus Portnoyibacteriota</taxon>
    </lineage>
</organism>
<accession>A0A2M8KJ24</accession>
<keyword evidence="4" id="KW-0482">Metalloprotease</keyword>
<dbReference type="EMBL" id="PFEA01000021">
    <property type="protein sequence ID" value="PJE59916.1"/>
    <property type="molecule type" value="Genomic_DNA"/>
</dbReference>
<comment type="caution">
    <text evidence="5">The sequence shown here is derived from an EMBL/GenBank/DDBJ whole genome shotgun (WGS) entry which is preliminary data.</text>
</comment>
<keyword evidence="3" id="KW-0378">Hydrolase</keyword>
<dbReference type="GO" id="GO:0080164">
    <property type="term" value="P:regulation of nitric oxide metabolic process"/>
    <property type="evidence" value="ECO:0007669"/>
    <property type="project" value="TreeGrafter"/>
</dbReference>
<dbReference type="PANTHER" id="PTHR31817">
    <property type="match status" value="1"/>
</dbReference>